<organism evidence="2 3">
    <name type="scientific">Mycena albidolilacea</name>
    <dbReference type="NCBI Taxonomy" id="1033008"/>
    <lineage>
        <taxon>Eukaryota</taxon>
        <taxon>Fungi</taxon>
        <taxon>Dikarya</taxon>
        <taxon>Basidiomycota</taxon>
        <taxon>Agaricomycotina</taxon>
        <taxon>Agaricomycetes</taxon>
        <taxon>Agaricomycetidae</taxon>
        <taxon>Agaricales</taxon>
        <taxon>Marasmiineae</taxon>
        <taxon>Mycenaceae</taxon>
        <taxon>Mycena</taxon>
    </lineage>
</organism>
<name>A0AAD6Z0R0_9AGAR</name>
<dbReference type="Proteomes" id="UP001218218">
    <property type="component" value="Unassembled WGS sequence"/>
</dbReference>
<comment type="caution">
    <text evidence="2">The sequence shown here is derived from an EMBL/GenBank/DDBJ whole genome shotgun (WGS) entry which is preliminary data.</text>
</comment>
<keyword evidence="3" id="KW-1185">Reference proteome</keyword>
<dbReference type="AlphaFoldDB" id="A0AAD6Z0R0"/>
<gene>
    <name evidence="2" type="ORF">DFH08DRAFT_986971</name>
</gene>
<protein>
    <submittedName>
        <fullName evidence="2">Uncharacterized protein</fullName>
    </submittedName>
</protein>
<proteinExistence type="predicted"/>
<evidence type="ECO:0000256" key="1">
    <source>
        <dbReference type="SAM" id="MobiDB-lite"/>
    </source>
</evidence>
<feature type="compositionally biased region" description="Polar residues" evidence="1">
    <location>
        <begin position="131"/>
        <end position="150"/>
    </location>
</feature>
<feature type="compositionally biased region" description="Polar residues" evidence="1">
    <location>
        <begin position="79"/>
        <end position="88"/>
    </location>
</feature>
<evidence type="ECO:0000313" key="2">
    <source>
        <dbReference type="EMBL" id="KAJ7303021.1"/>
    </source>
</evidence>
<feature type="compositionally biased region" description="Basic and acidic residues" evidence="1">
    <location>
        <begin position="152"/>
        <end position="163"/>
    </location>
</feature>
<dbReference type="EMBL" id="JARIHO010000109">
    <property type="protein sequence ID" value="KAJ7303021.1"/>
    <property type="molecule type" value="Genomic_DNA"/>
</dbReference>
<evidence type="ECO:0000313" key="3">
    <source>
        <dbReference type="Proteomes" id="UP001218218"/>
    </source>
</evidence>
<sequence length="163" mass="17657">MGRWTQYNEDSTRLPVGMQRIGYDADTARYTFSDEEGNIYTGPAHEEYGVLSLVRSSSADDVERPHAFASDAEDVPAQANGSPSTSTFHDLLPPHLIASPSPTSSRSTPTSESSSRLRTAVRRSALPALQNAVNTVRRSATSISGRNSKSSRARDDEKDALIS</sequence>
<accession>A0AAD6Z0R0</accession>
<reference evidence="2" key="1">
    <citation type="submission" date="2023-03" db="EMBL/GenBank/DDBJ databases">
        <title>Massive genome expansion in bonnet fungi (Mycena s.s.) driven by repeated elements and novel gene families across ecological guilds.</title>
        <authorList>
            <consortium name="Lawrence Berkeley National Laboratory"/>
            <person name="Harder C.B."/>
            <person name="Miyauchi S."/>
            <person name="Viragh M."/>
            <person name="Kuo A."/>
            <person name="Thoen E."/>
            <person name="Andreopoulos B."/>
            <person name="Lu D."/>
            <person name="Skrede I."/>
            <person name="Drula E."/>
            <person name="Henrissat B."/>
            <person name="Morin E."/>
            <person name="Kohler A."/>
            <person name="Barry K."/>
            <person name="LaButti K."/>
            <person name="Morin E."/>
            <person name="Salamov A."/>
            <person name="Lipzen A."/>
            <person name="Mereny Z."/>
            <person name="Hegedus B."/>
            <person name="Baldrian P."/>
            <person name="Stursova M."/>
            <person name="Weitz H."/>
            <person name="Taylor A."/>
            <person name="Grigoriev I.V."/>
            <person name="Nagy L.G."/>
            <person name="Martin F."/>
            <person name="Kauserud H."/>
        </authorList>
    </citation>
    <scope>NUCLEOTIDE SEQUENCE</scope>
    <source>
        <strain evidence="2">CBHHK002</strain>
    </source>
</reference>
<feature type="compositionally biased region" description="Low complexity" evidence="1">
    <location>
        <begin position="99"/>
        <end position="118"/>
    </location>
</feature>
<feature type="region of interest" description="Disordered" evidence="1">
    <location>
        <begin position="59"/>
        <end position="163"/>
    </location>
</feature>